<dbReference type="GO" id="GO:0006417">
    <property type="term" value="P:regulation of translation"/>
    <property type="evidence" value="ECO:0007669"/>
    <property type="project" value="UniProtKB-KW"/>
</dbReference>
<keyword evidence="12" id="KW-0810">Translation regulation</keyword>
<proteinExistence type="inferred from homology"/>
<dbReference type="PANTHER" id="PTHR10836">
    <property type="entry name" value="GLYCERALDEHYDE 3-PHOSPHATE DEHYDROGENASE"/>
    <property type="match status" value="1"/>
</dbReference>
<evidence type="ECO:0000256" key="10">
    <source>
        <dbReference type="ARBA" id="ARBA00022703"/>
    </source>
</evidence>
<dbReference type="InterPro" id="IPR020829">
    <property type="entry name" value="GlycerAld_3-P_DH_cat"/>
</dbReference>
<keyword evidence="16" id="KW-0206">Cytoskeleton</keyword>
<keyword evidence="9" id="KW-0808">Transferase</keyword>
<gene>
    <name evidence="23" type="ORF">BN2614_LOCUS1</name>
</gene>
<reference evidence="23 24" key="1">
    <citation type="submission" date="2018-10" db="EMBL/GenBank/DDBJ databases">
        <authorList>
            <person name="Ekblom R."/>
            <person name="Jareborg N."/>
        </authorList>
    </citation>
    <scope>NUCLEOTIDE SEQUENCE [LARGE SCALE GENOMIC DNA]</scope>
    <source>
        <tissue evidence="23">Muscle</tissue>
    </source>
</reference>
<evidence type="ECO:0000256" key="1">
    <source>
        <dbReference type="ARBA" id="ARBA00004123"/>
    </source>
</evidence>
<feature type="domain" description="Glyceraldehyde 3-phosphate dehydrogenase catalytic" evidence="22">
    <location>
        <begin position="9"/>
        <end position="124"/>
    </location>
</feature>
<dbReference type="EC" id="1.2.1.12" evidence="6"/>
<keyword evidence="13" id="KW-0560">Oxidoreductase</keyword>
<comment type="pathway">
    <text evidence="4">Carbohydrate degradation; glycolysis; pyruvate from D-glyceraldehyde 3-phosphate: step 1/5.</text>
</comment>
<evidence type="ECO:0000256" key="8">
    <source>
        <dbReference type="ARBA" id="ARBA00022490"/>
    </source>
</evidence>
<evidence type="ECO:0000256" key="3">
    <source>
        <dbReference type="ARBA" id="ARBA00004514"/>
    </source>
</evidence>
<evidence type="ECO:0000313" key="24">
    <source>
        <dbReference type="Proteomes" id="UP000269945"/>
    </source>
</evidence>
<evidence type="ECO:0000256" key="16">
    <source>
        <dbReference type="ARBA" id="ARBA00023212"/>
    </source>
</evidence>
<evidence type="ECO:0000259" key="22">
    <source>
        <dbReference type="Pfam" id="PF02800"/>
    </source>
</evidence>
<keyword evidence="8" id="KW-0963">Cytoplasm</keyword>
<dbReference type="GO" id="GO:0006096">
    <property type="term" value="P:glycolytic process"/>
    <property type="evidence" value="ECO:0007669"/>
    <property type="project" value="UniProtKB-KW"/>
</dbReference>
<evidence type="ECO:0000256" key="15">
    <source>
        <dbReference type="ARBA" id="ARBA00023152"/>
    </source>
</evidence>
<evidence type="ECO:0000256" key="5">
    <source>
        <dbReference type="ARBA" id="ARBA00007406"/>
    </source>
</evidence>
<evidence type="ECO:0000256" key="14">
    <source>
        <dbReference type="ARBA" id="ARBA00023027"/>
    </source>
</evidence>
<comment type="similarity">
    <text evidence="5">Belongs to the glyceraldehyde-3-phosphate dehydrogenase family.</text>
</comment>
<dbReference type="GO" id="GO:0005829">
    <property type="term" value="C:cytosol"/>
    <property type="evidence" value="ECO:0007669"/>
    <property type="project" value="UniProtKB-SubCell"/>
</dbReference>
<dbReference type="GO" id="GO:0016740">
    <property type="term" value="F:transferase activity"/>
    <property type="evidence" value="ECO:0007669"/>
    <property type="project" value="UniProtKB-KW"/>
</dbReference>
<comment type="subcellular location">
    <subcellularLocation>
        <location evidence="2">Cytoplasm</location>
        <location evidence="2">Cytoskeleton</location>
    </subcellularLocation>
    <subcellularLocation>
        <location evidence="3">Cytoplasm</location>
        <location evidence="3">Cytosol</location>
    </subcellularLocation>
    <subcellularLocation>
        <location evidence="1">Nucleus</location>
    </subcellularLocation>
</comment>
<evidence type="ECO:0000256" key="2">
    <source>
        <dbReference type="ARBA" id="ARBA00004245"/>
    </source>
</evidence>
<keyword evidence="24" id="KW-1185">Reference proteome</keyword>
<dbReference type="GO" id="GO:0005634">
    <property type="term" value="C:nucleus"/>
    <property type="evidence" value="ECO:0007669"/>
    <property type="project" value="UniProtKB-SubCell"/>
</dbReference>
<evidence type="ECO:0000256" key="18">
    <source>
        <dbReference type="ARBA" id="ARBA00031890"/>
    </source>
</evidence>
<dbReference type="GO" id="GO:0004365">
    <property type="term" value="F:glyceraldehyde-3-phosphate dehydrogenase (NAD+) (phosphorylating) activity"/>
    <property type="evidence" value="ECO:0007669"/>
    <property type="project" value="UniProtKB-EC"/>
</dbReference>
<comment type="catalytic activity">
    <reaction evidence="21">
        <text>S-nitroso-L-cysteinyl-[GAPDH] + L-cysteinyl-[protein] = L-cysteinyl-[GAPDH] + S-nitroso-L-cysteinyl-[protein]</text>
        <dbReference type="Rhea" id="RHEA:66684"/>
        <dbReference type="Rhea" id="RHEA-COMP:10131"/>
        <dbReference type="Rhea" id="RHEA-COMP:17089"/>
        <dbReference type="Rhea" id="RHEA-COMP:17090"/>
        <dbReference type="Rhea" id="RHEA-COMP:17091"/>
        <dbReference type="ChEBI" id="CHEBI:29950"/>
        <dbReference type="ChEBI" id="CHEBI:149494"/>
    </reaction>
    <physiologicalReaction direction="left-to-right" evidence="21">
        <dbReference type="Rhea" id="RHEA:66685"/>
    </physiologicalReaction>
</comment>
<evidence type="ECO:0000256" key="13">
    <source>
        <dbReference type="ARBA" id="ARBA00023002"/>
    </source>
</evidence>
<dbReference type="EMBL" id="CYRY02022964">
    <property type="protein sequence ID" value="VCW97756.1"/>
    <property type="molecule type" value="Genomic_DNA"/>
</dbReference>
<evidence type="ECO:0000256" key="17">
    <source>
        <dbReference type="ARBA" id="ARBA00023242"/>
    </source>
</evidence>
<keyword evidence="17" id="KW-0539">Nucleus</keyword>
<comment type="catalytic activity">
    <reaction evidence="20">
        <text>D-glyceraldehyde 3-phosphate + phosphate + NAD(+) = (2R)-3-phospho-glyceroyl phosphate + NADH + H(+)</text>
        <dbReference type="Rhea" id="RHEA:10300"/>
        <dbReference type="ChEBI" id="CHEBI:15378"/>
        <dbReference type="ChEBI" id="CHEBI:43474"/>
        <dbReference type="ChEBI" id="CHEBI:57540"/>
        <dbReference type="ChEBI" id="CHEBI:57604"/>
        <dbReference type="ChEBI" id="CHEBI:57945"/>
        <dbReference type="ChEBI" id="CHEBI:59776"/>
        <dbReference type="EC" id="1.2.1.12"/>
    </reaction>
</comment>
<name>A0A9X9LW34_GULGU</name>
<organism evidence="23 24">
    <name type="scientific">Gulo gulo</name>
    <name type="common">Wolverine</name>
    <name type="synonym">Gluton</name>
    <dbReference type="NCBI Taxonomy" id="48420"/>
    <lineage>
        <taxon>Eukaryota</taxon>
        <taxon>Metazoa</taxon>
        <taxon>Chordata</taxon>
        <taxon>Craniata</taxon>
        <taxon>Vertebrata</taxon>
        <taxon>Euteleostomi</taxon>
        <taxon>Mammalia</taxon>
        <taxon>Eutheria</taxon>
        <taxon>Laurasiatheria</taxon>
        <taxon>Carnivora</taxon>
        <taxon>Caniformia</taxon>
        <taxon>Musteloidea</taxon>
        <taxon>Mustelidae</taxon>
        <taxon>Guloninae</taxon>
        <taxon>Gulo</taxon>
    </lineage>
</organism>
<evidence type="ECO:0000256" key="9">
    <source>
        <dbReference type="ARBA" id="ARBA00022679"/>
    </source>
</evidence>
<protein>
    <recommendedName>
        <fullName evidence="7">Glyceraldehyde-3-phosphate dehydrogenase</fullName>
        <ecNumber evidence="6">1.2.1.12</ecNumber>
    </recommendedName>
    <alternativeName>
        <fullName evidence="18">Peptidyl-cysteine S-nitrosylase GAPDH</fullName>
    </alternativeName>
</protein>
<dbReference type="Gene3D" id="3.40.50.720">
    <property type="entry name" value="NAD(P)-binding Rossmann-like Domain"/>
    <property type="match status" value="1"/>
</dbReference>
<keyword evidence="14" id="KW-0520">NAD</keyword>
<evidence type="ECO:0000256" key="6">
    <source>
        <dbReference type="ARBA" id="ARBA00013119"/>
    </source>
</evidence>
<comment type="caution">
    <text evidence="23">The sequence shown here is derived from an EMBL/GenBank/DDBJ whole genome shotgun (WGS) entry which is preliminary data.</text>
</comment>
<dbReference type="PRINTS" id="PR00078">
    <property type="entry name" value="G3PDHDRGNASE"/>
</dbReference>
<sequence length="145" mass="15722">MVWGSCGTRAKGTAQSIIPTSTATKAVGKVISELHGKLTGIAFHVPTPKVLVVDLTCHPEEAARYDDIKKGVKQVLESPLKVILSYAENQVISCNFNSDTHSSSFNAGADIALSDHFVELISWCDNEFGYNNQVVDLMVHMASKE</sequence>
<keyword evidence="10" id="KW-0053">Apoptosis</keyword>
<comment type="subunit">
    <text evidence="19">Homotetramer. Interacts with TPPP; the interaction is direct. Interacts (when S-nitrosylated) with SIAH1; leading to nuclear translocation. Interacts with RILPL1/GOSPEL, leading to prevent the interaction between GAPDH and SIAH1 and prevent nuclear translocation. Interacts with CHP1; the interaction increases the binding of CHP1 with microtubules. Associates with microtubules. Interacts with EIF1AD, USP25, PRKCI and WARS1. Interacts with phosphorylated RPL13A; inhibited by oxidatively-modified low-densitity lipoprotein (LDL(ox)). Component of the GAIT complex. Interacts with FKBP6; leading to inhibit GAPDH catalytic activity. Interacts with TRAF2, promoting TRAF2 ubiquitination. Interacts with TRAF3, promoting TRAF3 ubiquitination.</text>
</comment>
<evidence type="ECO:0000256" key="20">
    <source>
        <dbReference type="ARBA" id="ARBA00047698"/>
    </source>
</evidence>
<dbReference type="GO" id="GO:0005856">
    <property type="term" value="C:cytoskeleton"/>
    <property type="evidence" value="ECO:0007669"/>
    <property type="project" value="UniProtKB-SubCell"/>
</dbReference>
<evidence type="ECO:0000256" key="21">
    <source>
        <dbReference type="ARBA" id="ARBA00048005"/>
    </source>
</evidence>
<keyword evidence="15" id="KW-0324">Glycolysis</keyword>
<dbReference type="Gene3D" id="3.30.360.10">
    <property type="entry name" value="Dihydrodipicolinate Reductase, domain 2"/>
    <property type="match status" value="1"/>
</dbReference>
<evidence type="ECO:0000256" key="19">
    <source>
        <dbReference type="ARBA" id="ARBA00046997"/>
    </source>
</evidence>
<evidence type="ECO:0000313" key="23">
    <source>
        <dbReference type="EMBL" id="VCW97756.1"/>
    </source>
</evidence>
<dbReference type="GO" id="GO:0006915">
    <property type="term" value="P:apoptotic process"/>
    <property type="evidence" value="ECO:0007669"/>
    <property type="project" value="UniProtKB-KW"/>
</dbReference>
<dbReference type="SUPFAM" id="SSF55347">
    <property type="entry name" value="Glyceraldehyde-3-phosphate dehydrogenase-like, C-terminal domain"/>
    <property type="match status" value="1"/>
</dbReference>
<dbReference type="InterPro" id="IPR020831">
    <property type="entry name" value="GlycerAld/Erythrose_P_DH"/>
</dbReference>
<keyword evidence="11" id="KW-0702">S-nitrosylation</keyword>
<dbReference type="PANTHER" id="PTHR10836:SF111">
    <property type="entry name" value="GLYCERALDEHYDE-3-PHOSPHATE DEHYDROGENASE"/>
    <property type="match status" value="1"/>
</dbReference>
<dbReference type="AlphaFoldDB" id="A0A9X9LW34"/>
<accession>A0A9X9LW34</accession>
<evidence type="ECO:0000256" key="4">
    <source>
        <dbReference type="ARBA" id="ARBA00004869"/>
    </source>
</evidence>
<evidence type="ECO:0000256" key="11">
    <source>
        <dbReference type="ARBA" id="ARBA00022799"/>
    </source>
</evidence>
<evidence type="ECO:0000256" key="7">
    <source>
        <dbReference type="ARBA" id="ARBA00021022"/>
    </source>
</evidence>
<dbReference type="Pfam" id="PF02800">
    <property type="entry name" value="Gp_dh_C"/>
    <property type="match status" value="1"/>
</dbReference>
<dbReference type="Proteomes" id="UP000269945">
    <property type="component" value="Unassembled WGS sequence"/>
</dbReference>
<evidence type="ECO:0000256" key="12">
    <source>
        <dbReference type="ARBA" id="ARBA00022845"/>
    </source>
</evidence>